<dbReference type="HOGENOM" id="CLU_2409067_0_0_9"/>
<dbReference type="Proteomes" id="UP000015500">
    <property type="component" value="Chromosome"/>
</dbReference>
<reference evidence="2 3" key="1">
    <citation type="journal article" date="2014" name="Genome Announc.">
        <title>Complete Genome Sequence of the Thermophilic Polychlorinated Biphenyl Degrader Geobacillus sp. Strain JF8 (NBRC 109937).</title>
        <authorList>
            <person name="Shintani M."/>
            <person name="Ohtsubo Y."/>
            <person name="Fukuda K."/>
            <person name="Hosoyama A."/>
            <person name="Ohji S."/>
            <person name="Yamazoe A."/>
            <person name="Fujita N."/>
            <person name="Nagata Y."/>
            <person name="Tsuda M."/>
            <person name="Hatta T."/>
            <person name="Kimbara K."/>
        </authorList>
    </citation>
    <scope>NUCLEOTIDE SEQUENCE [LARGE SCALE GENOMIC DNA]</scope>
    <source>
        <strain evidence="2 3">JF8</strain>
    </source>
</reference>
<accession>S5Z2T2</accession>
<organism evidence="2 3">
    <name type="scientific">Geobacillus genomosp. 3</name>
    <dbReference type="NCBI Taxonomy" id="1921421"/>
    <lineage>
        <taxon>Bacteria</taxon>
        <taxon>Bacillati</taxon>
        <taxon>Bacillota</taxon>
        <taxon>Bacilli</taxon>
        <taxon>Bacillales</taxon>
        <taxon>Anoxybacillaceae</taxon>
        <taxon>Geobacillus</taxon>
    </lineage>
</organism>
<evidence type="ECO:0000256" key="1">
    <source>
        <dbReference type="SAM" id="Phobius"/>
    </source>
</evidence>
<feature type="transmembrane region" description="Helical" evidence="1">
    <location>
        <begin position="21"/>
        <end position="38"/>
    </location>
</feature>
<dbReference type="AlphaFoldDB" id="S5Z2T2"/>
<keyword evidence="1" id="KW-0812">Transmembrane</keyword>
<keyword evidence="1" id="KW-0472">Membrane</keyword>
<sequence length="92" mass="9890">MGPMSVPMILGLLPQFKHSDGKIAIASIIGGVFGFVVTQTTDWVPADMETAFPLFVTLLVFIVGGVLNKKRGGSVPPAVDELLMYLGKEERK</sequence>
<dbReference type="PATRIC" id="fig|1345697.3.peg.895"/>
<feature type="transmembrane region" description="Helical" evidence="1">
    <location>
        <begin position="50"/>
        <end position="67"/>
    </location>
</feature>
<proteinExistence type="predicted"/>
<gene>
    <name evidence="2" type="ORF">M493_04975</name>
</gene>
<evidence type="ECO:0000313" key="3">
    <source>
        <dbReference type="Proteomes" id="UP000015500"/>
    </source>
</evidence>
<keyword evidence="1" id="KW-1133">Transmembrane helix</keyword>
<dbReference type="KEGG" id="gjf:M493_04975"/>
<dbReference type="EMBL" id="CP006254">
    <property type="protein sequence ID" value="AGT31297.1"/>
    <property type="molecule type" value="Genomic_DNA"/>
</dbReference>
<name>S5Z2T2_GEOG3</name>
<protein>
    <submittedName>
        <fullName evidence="2">Uncharacterized protein</fullName>
    </submittedName>
</protein>
<dbReference type="STRING" id="1921421.M493_04975"/>
<evidence type="ECO:0000313" key="2">
    <source>
        <dbReference type="EMBL" id="AGT31297.1"/>
    </source>
</evidence>
<keyword evidence="3" id="KW-1185">Reference proteome</keyword>